<dbReference type="InterPro" id="IPR001650">
    <property type="entry name" value="Helicase_C-like"/>
</dbReference>
<dbReference type="GO" id="GO:0000209">
    <property type="term" value="P:protein polyubiquitination"/>
    <property type="evidence" value="ECO:0007669"/>
    <property type="project" value="TreeGrafter"/>
</dbReference>
<dbReference type="OrthoDB" id="423559at2759"/>
<dbReference type="GO" id="GO:0005634">
    <property type="term" value="C:nucleus"/>
    <property type="evidence" value="ECO:0007669"/>
    <property type="project" value="TreeGrafter"/>
</dbReference>
<evidence type="ECO:0000313" key="5">
    <source>
        <dbReference type="EMBL" id="CAB3995131.1"/>
    </source>
</evidence>
<keyword evidence="2" id="KW-0863">Zinc-finger</keyword>
<keyword evidence="1" id="KW-0479">Metal-binding</keyword>
<dbReference type="PANTHER" id="PTHR45865">
    <property type="entry name" value="E3 UBIQUITIN-PROTEIN LIGASE SHPRH FAMILY MEMBER"/>
    <property type="match status" value="1"/>
</dbReference>
<dbReference type="InterPro" id="IPR011990">
    <property type="entry name" value="TPR-like_helical_dom_sf"/>
</dbReference>
<organism evidence="5 6">
    <name type="scientific">Paramuricea clavata</name>
    <name type="common">Red gorgonian</name>
    <name type="synonym">Violescent sea-whip</name>
    <dbReference type="NCBI Taxonomy" id="317549"/>
    <lineage>
        <taxon>Eukaryota</taxon>
        <taxon>Metazoa</taxon>
        <taxon>Cnidaria</taxon>
        <taxon>Anthozoa</taxon>
        <taxon>Octocorallia</taxon>
        <taxon>Malacalcyonacea</taxon>
        <taxon>Plexauridae</taxon>
        <taxon>Paramuricea</taxon>
    </lineage>
</organism>
<dbReference type="GO" id="GO:0061630">
    <property type="term" value="F:ubiquitin protein ligase activity"/>
    <property type="evidence" value="ECO:0007669"/>
    <property type="project" value="TreeGrafter"/>
</dbReference>
<dbReference type="GO" id="GO:0006974">
    <property type="term" value="P:DNA damage response"/>
    <property type="evidence" value="ECO:0007669"/>
    <property type="project" value="TreeGrafter"/>
</dbReference>
<evidence type="ECO:0000256" key="4">
    <source>
        <dbReference type="ARBA" id="ARBA00022833"/>
    </source>
</evidence>
<dbReference type="InterPro" id="IPR048686">
    <property type="entry name" value="SHPRH_helical_1st"/>
</dbReference>
<dbReference type="GO" id="GO:0005737">
    <property type="term" value="C:cytoplasm"/>
    <property type="evidence" value="ECO:0007669"/>
    <property type="project" value="UniProtKB-ARBA"/>
</dbReference>
<evidence type="ECO:0000313" key="6">
    <source>
        <dbReference type="Proteomes" id="UP001152795"/>
    </source>
</evidence>
<dbReference type="Pfam" id="PF21324">
    <property type="entry name" value="SHPRH_helical-2nd"/>
    <property type="match status" value="1"/>
</dbReference>
<protein>
    <submittedName>
        <fullName evidence="5">E3 ubiquitin- ligase SHPRH</fullName>
    </submittedName>
</protein>
<dbReference type="SUPFAM" id="SSF52540">
    <property type="entry name" value="P-loop containing nucleoside triphosphate hydrolases"/>
    <property type="match status" value="1"/>
</dbReference>
<dbReference type="AlphaFoldDB" id="A0A6S7HHY9"/>
<accession>A0A6S7HHY9</accession>
<feature type="non-terminal residue" evidence="5">
    <location>
        <position position="1"/>
    </location>
</feature>
<dbReference type="SMART" id="SM00490">
    <property type="entry name" value="HELICc"/>
    <property type="match status" value="1"/>
</dbReference>
<dbReference type="Gene3D" id="3.30.40.10">
    <property type="entry name" value="Zinc/RING finger domain, C3HC4 (zinc finger)"/>
    <property type="match status" value="1"/>
</dbReference>
<dbReference type="Gene3D" id="1.25.40.10">
    <property type="entry name" value="Tetratricopeptide repeat domain"/>
    <property type="match status" value="1"/>
</dbReference>
<dbReference type="InterPro" id="IPR048695">
    <property type="entry name" value="SHPRH_helical_2nd"/>
</dbReference>
<evidence type="ECO:0000256" key="1">
    <source>
        <dbReference type="ARBA" id="ARBA00022723"/>
    </source>
</evidence>
<dbReference type="InterPro" id="IPR049730">
    <property type="entry name" value="SNF2/RAD54-like_C"/>
</dbReference>
<dbReference type="InterPro" id="IPR013083">
    <property type="entry name" value="Znf_RING/FYVE/PHD"/>
</dbReference>
<dbReference type="Pfam" id="PF21325">
    <property type="entry name" value="SHPRH_helical-1st"/>
    <property type="match status" value="1"/>
</dbReference>
<dbReference type="Proteomes" id="UP001152795">
    <property type="component" value="Unassembled WGS sequence"/>
</dbReference>
<dbReference type="PROSITE" id="PS51194">
    <property type="entry name" value="HELICASE_CTER"/>
    <property type="match status" value="1"/>
</dbReference>
<dbReference type="PANTHER" id="PTHR45865:SF1">
    <property type="entry name" value="E3 UBIQUITIN-PROTEIN LIGASE SHPRH"/>
    <property type="match status" value="1"/>
</dbReference>
<reference evidence="5" key="1">
    <citation type="submission" date="2020-04" db="EMBL/GenBank/DDBJ databases">
        <authorList>
            <person name="Alioto T."/>
            <person name="Alioto T."/>
            <person name="Gomez Garrido J."/>
        </authorList>
    </citation>
    <scope>NUCLEOTIDE SEQUENCE</scope>
    <source>
        <strain evidence="5">A484AB</strain>
    </source>
</reference>
<dbReference type="PROSITE" id="PS00518">
    <property type="entry name" value="ZF_RING_1"/>
    <property type="match status" value="1"/>
</dbReference>
<keyword evidence="6" id="KW-1185">Reference proteome</keyword>
<comment type="caution">
    <text evidence="5">The sequence shown here is derived from an EMBL/GenBank/DDBJ whole genome shotgun (WGS) entry which is preliminary data.</text>
</comment>
<dbReference type="GO" id="GO:0008270">
    <property type="term" value="F:zinc ion binding"/>
    <property type="evidence" value="ECO:0007669"/>
    <property type="project" value="UniProtKB-KW"/>
</dbReference>
<dbReference type="Pfam" id="PF00271">
    <property type="entry name" value="Helicase_C"/>
    <property type="match status" value="1"/>
</dbReference>
<dbReference type="InterPro" id="IPR017907">
    <property type="entry name" value="Znf_RING_CS"/>
</dbReference>
<dbReference type="EMBL" id="CACRXK020002605">
    <property type="protein sequence ID" value="CAB3995131.1"/>
    <property type="molecule type" value="Genomic_DNA"/>
</dbReference>
<dbReference type="InterPro" id="IPR027417">
    <property type="entry name" value="P-loop_NTPase"/>
</dbReference>
<proteinExistence type="predicted"/>
<dbReference type="InterPro" id="IPR052583">
    <property type="entry name" value="ATP-helicase/E3_Ub-Ligase"/>
</dbReference>
<dbReference type="Gene3D" id="3.40.50.300">
    <property type="entry name" value="P-loop containing nucleotide triphosphate hydrolases"/>
    <property type="match status" value="1"/>
</dbReference>
<gene>
    <name evidence="5" type="ORF">PACLA_8A031803</name>
</gene>
<evidence type="ECO:0000256" key="3">
    <source>
        <dbReference type="ARBA" id="ARBA00022801"/>
    </source>
</evidence>
<keyword evidence="3" id="KW-0378">Hydrolase</keyword>
<evidence type="ECO:0000256" key="2">
    <source>
        <dbReference type="ARBA" id="ARBA00022771"/>
    </source>
</evidence>
<dbReference type="GO" id="GO:0016874">
    <property type="term" value="F:ligase activity"/>
    <property type="evidence" value="ECO:0007669"/>
    <property type="project" value="UniProtKB-KW"/>
</dbReference>
<dbReference type="CDD" id="cd18793">
    <property type="entry name" value="SF2_C_SNF"/>
    <property type="match status" value="1"/>
</dbReference>
<dbReference type="InterPro" id="IPR001841">
    <property type="entry name" value="Znf_RING"/>
</dbReference>
<dbReference type="PROSITE" id="PS50089">
    <property type="entry name" value="ZF_RING_2"/>
    <property type="match status" value="1"/>
</dbReference>
<dbReference type="SUPFAM" id="SSF57850">
    <property type="entry name" value="RING/U-box"/>
    <property type="match status" value="1"/>
</dbReference>
<keyword evidence="5" id="KW-0436">Ligase</keyword>
<name>A0A6S7HHY9_PARCT</name>
<dbReference type="GO" id="GO:0016787">
    <property type="term" value="F:hydrolase activity"/>
    <property type="evidence" value="ECO:0007669"/>
    <property type="project" value="UniProtKB-KW"/>
</dbReference>
<sequence length="769" mass="88218">INLPEQNESLNWLNFSPVEYHFYRRQYEDCSRSALKELKKFQESETELNSLDRYSVHRVLWPLLRLRQACCHPQAVRGGYLAVQKTVITMDQLLESLINKAKNESQDAHRQLLCALNGLAGTYILQENWQNAVDVYREAMASWKEHEELFKTDSLQKLHTLHNLHDVLSKFDSNTRTLADDFLQQKASEIRDKYLQKWKDQVTVAENETSSARQAHDELKHKVDLKCPWWMTYLQDIIDRKNPGDEIVSERLVDKVKSDLTAVRNVQEFGYLSMADSFSDLRGLQLLLVRKFEAIEECRNSLFIELKSLMVEPTKEMVVSAAECCLRPAVNSTAESCCFCRTNDVMSVYESLIFGHQGIKNTDAESIGGLRAETEAVRTLKSIFAFLKSESKRHYKYHIELQQEAQCHLECLDLMKKNFKVYRQLWHALRQRVSALDELAMCTMRLRLKYRGEVVPDNQFYIVHPAEVGTTQMGFRSDKTIANSSLRKCLGQLLYLKNLAKTQSTDGGENSELCPVCTKVLGYEWSVFSCGHCLCCQCMWVLLERPDIPGRAGSNVRCPMCRANTMVQDISYVSTIRQLTEQDKDLVVKGSHSTKIEAAVRTLMRIQRTDPLAKTLVFSTWQDVLDVISRALVENNMKFRSIKKSKDYESSLEEFKTSDDIPILLIPLQSGSNGLNIIEATHVILVEPSLNPSLERQAVGRIHRIGQTKPTFIHRLLIANTVEEKIMRFLQNKTETGLRCGTRRTDGENVPLTVGELTSFFQPTESQPM</sequence>
<keyword evidence="4" id="KW-0862">Zinc</keyword>